<reference evidence="1 2" key="1">
    <citation type="submission" date="2020-06" db="EMBL/GenBank/DDBJ databases">
        <title>Complete genome of Paenibacillus barcinonensis KACC11450.</title>
        <authorList>
            <person name="Kim M."/>
            <person name="Park Y.-J."/>
            <person name="Shin J.-H."/>
        </authorList>
    </citation>
    <scope>NUCLEOTIDE SEQUENCE [LARGE SCALE GENOMIC DNA]</scope>
    <source>
        <strain evidence="1 2">KACC11450</strain>
    </source>
</reference>
<sequence length="75" mass="8260">MNGKAIQTSRPGLIPFELKETVLVPLRVTAESLGNEVQSKKGVTYVPASFFESFFNEVVVQERNVSISAQMSSIQ</sequence>
<evidence type="ECO:0000313" key="2">
    <source>
        <dbReference type="Proteomes" id="UP000509327"/>
    </source>
</evidence>
<dbReference type="RefSeq" id="WP_146236198.1">
    <property type="nucleotide sequence ID" value="NZ_CP054614.1"/>
</dbReference>
<evidence type="ECO:0000313" key="1">
    <source>
        <dbReference type="EMBL" id="QKS58622.1"/>
    </source>
</evidence>
<evidence type="ECO:0008006" key="3">
    <source>
        <dbReference type="Google" id="ProtNLM"/>
    </source>
</evidence>
<dbReference type="EMBL" id="CP054614">
    <property type="protein sequence ID" value="QKS58622.1"/>
    <property type="molecule type" value="Genomic_DNA"/>
</dbReference>
<organism evidence="1 2">
    <name type="scientific">Paenibacillus barcinonensis</name>
    <dbReference type="NCBI Taxonomy" id="198119"/>
    <lineage>
        <taxon>Bacteria</taxon>
        <taxon>Bacillati</taxon>
        <taxon>Bacillota</taxon>
        <taxon>Bacilli</taxon>
        <taxon>Bacillales</taxon>
        <taxon>Paenibacillaceae</taxon>
        <taxon>Paenibacillus</taxon>
    </lineage>
</organism>
<name>A0ABX6Q9A3_PAEBA</name>
<keyword evidence="2" id="KW-1185">Reference proteome</keyword>
<dbReference type="Proteomes" id="UP000509327">
    <property type="component" value="Chromosome"/>
</dbReference>
<protein>
    <recommendedName>
        <fullName evidence="3">Copper amine oxidase-like protein</fullName>
    </recommendedName>
</protein>
<gene>
    <name evidence="1" type="ORF">HUB98_21935</name>
</gene>
<proteinExistence type="predicted"/>
<accession>A0ABX6Q9A3</accession>